<name>A0A1G2T020_9BACT</name>
<evidence type="ECO:0000313" key="1">
    <source>
        <dbReference type="EMBL" id="OHA90348.1"/>
    </source>
</evidence>
<dbReference type="AlphaFoldDB" id="A0A1G2T020"/>
<sequence>MVEKDSSEVIMKVTWCICLMCEVPWGKPGHDCSNACEGGYHIDVCKGCGEEGDMLEKLWRLKPKQAEGVKPTK</sequence>
<reference evidence="1 2" key="1">
    <citation type="journal article" date="2016" name="Nat. Commun.">
        <title>Thousands of microbial genomes shed light on interconnected biogeochemical processes in an aquifer system.</title>
        <authorList>
            <person name="Anantharaman K."/>
            <person name="Brown C.T."/>
            <person name="Hug L.A."/>
            <person name="Sharon I."/>
            <person name="Castelle C.J."/>
            <person name="Probst A.J."/>
            <person name="Thomas B.C."/>
            <person name="Singh A."/>
            <person name="Wilkins M.J."/>
            <person name="Karaoz U."/>
            <person name="Brodie E.L."/>
            <person name="Williams K.H."/>
            <person name="Hubbard S.S."/>
            <person name="Banfield J.F."/>
        </authorList>
    </citation>
    <scope>NUCLEOTIDE SEQUENCE [LARGE SCALE GENOMIC DNA]</scope>
</reference>
<accession>A0A1G2T020</accession>
<dbReference type="EMBL" id="MHVH01000005">
    <property type="protein sequence ID" value="OHA90348.1"/>
    <property type="molecule type" value="Genomic_DNA"/>
</dbReference>
<dbReference type="Proteomes" id="UP000178107">
    <property type="component" value="Unassembled WGS sequence"/>
</dbReference>
<organism evidence="1 2">
    <name type="scientific">Candidatus Zambryskibacteria bacterium RIFCSPHIGHO2_01_FULL_46_25</name>
    <dbReference type="NCBI Taxonomy" id="1802738"/>
    <lineage>
        <taxon>Bacteria</taxon>
        <taxon>Candidatus Zambryskiibacteriota</taxon>
    </lineage>
</organism>
<protein>
    <submittedName>
        <fullName evidence="1">Uncharacterized protein</fullName>
    </submittedName>
</protein>
<evidence type="ECO:0000313" key="2">
    <source>
        <dbReference type="Proteomes" id="UP000178107"/>
    </source>
</evidence>
<gene>
    <name evidence="1" type="ORF">A2838_01980</name>
</gene>
<proteinExistence type="predicted"/>
<comment type="caution">
    <text evidence="1">The sequence shown here is derived from an EMBL/GenBank/DDBJ whole genome shotgun (WGS) entry which is preliminary data.</text>
</comment>